<comment type="caution">
    <text evidence="1">The sequence shown here is derived from an EMBL/GenBank/DDBJ whole genome shotgun (WGS) entry which is preliminary data.</text>
</comment>
<sequence>MPTACITASKFLRWWSGLVTPSPLNLLTYRAALTAWVKSCLGTGKEFSPKPLPPLPPPPPPPIVGNGVGTVGKVIAGKPLTEVTGAISGEPMTGTPVPDTHGARDDNLVGLPPQSWFAVAQRGLHLVDSLSEETLLPVASLSESTVGCVPVA</sequence>
<name>A0ABD1YYA1_9MARC</name>
<dbReference type="Proteomes" id="UP001605036">
    <property type="component" value="Unassembled WGS sequence"/>
</dbReference>
<keyword evidence="2" id="KW-1185">Reference proteome</keyword>
<gene>
    <name evidence="1" type="ORF">R1flu_006962</name>
</gene>
<proteinExistence type="predicted"/>
<reference evidence="1 2" key="1">
    <citation type="submission" date="2024-09" db="EMBL/GenBank/DDBJ databases">
        <title>Chromosome-scale assembly of Riccia fluitans.</title>
        <authorList>
            <person name="Paukszto L."/>
            <person name="Sawicki J."/>
            <person name="Karawczyk K."/>
            <person name="Piernik-Szablinska J."/>
            <person name="Szczecinska M."/>
            <person name="Mazdziarz M."/>
        </authorList>
    </citation>
    <scope>NUCLEOTIDE SEQUENCE [LARGE SCALE GENOMIC DNA]</scope>
    <source>
        <strain evidence="1">Rf_01</strain>
        <tissue evidence="1">Aerial parts of the thallus</tissue>
    </source>
</reference>
<accession>A0ABD1YYA1</accession>
<evidence type="ECO:0000313" key="1">
    <source>
        <dbReference type="EMBL" id="KAL2635483.1"/>
    </source>
</evidence>
<protein>
    <submittedName>
        <fullName evidence="1">Uncharacterized protein</fullName>
    </submittedName>
</protein>
<dbReference type="AlphaFoldDB" id="A0ABD1YYA1"/>
<dbReference type="EMBL" id="JBHFFA010000003">
    <property type="protein sequence ID" value="KAL2635483.1"/>
    <property type="molecule type" value="Genomic_DNA"/>
</dbReference>
<evidence type="ECO:0000313" key="2">
    <source>
        <dbReference type="Proteomes" id="UP001605036"/>
    </source>
</evidence>
<organism evidence="1 2">
    <name type="scientific">Riccia fluitans</name>
    <dbReference type="NCBI Taxonomy" id="41844"/>
    <lineage>
        <taxon>Eukaryota</taxon>
        <taxon>Viridiplantae</taxon>
        <taxon>Streptophyta</taxon>
        <taxon>Embryophyta</taxon>
        <taxon>Marchantiophyta</taxon>
        <taxon>Marchantiopsida</taxon>
        <taxon>Marchantiidae</taxon>
        <taxon>Marchantiales</taxon>
        <taxon>Ricciaceae</taxon>
        <taxon>Riccia</taxon>
    </lineage>
</organism>